<keyword evidence="2" id="KW-1185">Reference proteome</keyword>
<dbReference type="EMBL" id="JACXLD010000004">
    <property type="protein sequence ID" value="MBD2859213.1"/>
    <property type="molecule type" value="Genomic_DNA"/>
</dbReference>
<proteinExistence type="predicted"/>
<organism evidence="1 2">
    <name type="scientific">Spongiibacter pelagi</name>
    <dbReference type="NCBI Taxonomy" id="2760804"/>
    <lineage>
        <taxon>Bacteria</taxon>
        <taxon>Pseudomonadati</taxon>
        <taxon>Pseudomonadota</taxon>
        <taxon>Gammaproteobacteria</taxon>
        <taxon>Cellvibrionales</taxon>
        <taxon>Spongiibacteraceae</taxon>
        <taxon>Spongiibacter</taxon>
    </lineage>
</organism>
<comment type="caution">
    <text evidence="1">The sequence shown here is derived from an EMBL/GenBank/DDBJ whole genome shotgun (WGS) entry which is preliminary data.</text>
</comment>
<dbReference type="Proteomes" id="UP000610558">
    <property type="component" value="Unassembled WGS sequence"/>
</dbReference>
<name>A0A927C0X4_9GAMM</name>
<dbReference type="AlphaFoldDB" id="A0A927C0X4"/>
<gene>
    <name evidence="1" type="ORF">IB286_09360</name>
</gene>
<dbReference type="RefSeq" id="WP_190764780.1">
    <property type="nucleotide sequence ID" value="NZ_JACXLD010000004.1"/>
</dbReference>
<evidence type="ECO:0000313" key="1">
    <source>
        <dbReference type="EMBL" id="MBD2859213.1"/>
    </source>
</evidence>
<protein>
    <submittedName>
        <fullName evidence="1">Uncharacterized protein</fullName>
    </submittedName>
</protein>
<evidence type="ECO:0000313" key="2">
    <source>
        <dbReference type="Proteomes" id="UP000610558"/>
    </source>
</evidence>
<accession>A0A927C0X4</accession>
<sequence length="141" mass="16077">MIFKTWLLNGLFHSAPGYLSIEGDEISFTLIDTGTFGRKKLDLVVGKKGAFEQISEGREFEVFRTQRSGANFHSPWYMFMGGGVLTLGNGTHKLSFMQPQNTKFPYQRLGIIRESDITDFKDGRELGKRFNAFINNKNSPW</sequence>
<reference evidence="1" key="1">
    <citation type="submission" date="2020-09" db="EMBL/GenBank/DDBJ databases">
        <authorList>
            <person name="Yoon J.-W."/>
        </authorList>
    </citation>
    <scope>NUCLEOTIDE SEQUENCE</scope>
    <source>
        <strain evidence="1">KMU-158</strain>
    </source>
</reference>